<evidence type="ECO:0000313" key="2">
    <source>
        <dbReference type="Proteomes" id="UP000002195"/>
    </source>
</evidence>
<dbReference type="HOGENOM" id="CLU_2659716_0_0_1"/>
<dbReference type="VEuPathDB" id="AmoebaDB:DDB_G0278245"/>
<proteinExistence type="predicted"/>
<organism evidence="1 2">
    <name type="scientific">Dictyostelium discoideum</name>
    <name type="common">Social amoeba</name>
    <dbReference type="NCBI Taxonomy" id="44689"/>
    <lineage>
        <taxon>Eukaryota</taxon>
        <taxon>Amoebozoa</taxon>
        <taxon>Evosea</taxon>
        <taxon>Eumycetozoa</taxon>
        <taxon>Dictyostelia</taxon>
        <taxon>Dictyosteliales</taxon>
        <taxon>Dictyosteliaceae</taxon>
        <taxon>Dictyostelium</taxon>
    </lineage>
</organism>
<dbReference type="RefSeq" id="XP_642236.1">
    <property type="nucleotide sequence ID" value="XM_637144.1"/>
</dbReference>
<keyword evidence="2" id="KW-1185">Reference proteome</keyword>
<dbReference type="Proteomes" id="UP000002195">
    <property type="component" value="Unassembled WGS sequence"/>
</dbReference>
<reference evidence="1 2" key="1">
    <citation type="journal article" date="2005" name="Nature">
        <title>The genome of the social amoeba Dictyostelium discoideum.</title>
        <authorList>
            <consortium name="The Dictyostelium discoideum Sequencing Consortium"/>
            <person name="Eichinger L."/>
            <person name="Pachebat J.A."/>
            <person name="Glockner G."/>
            <person name="Rajandream M.A."/>
            <person name="Sucgang R."/>
            <person name="Berriman M."/>
            <person name="Song J."/>
            <person name="Olsen R."/>
            <person name="Szafranski K."/>
            <person name="Xu Q."/>
            <person name="Tunggal B."/>
            <person name="Kummerfeld S."/>
            <person name="Madera M."/>
            <person name="Konfortov B.A."/>
            <person name="Rivero F."/>
            <person name="Bankier A.T."/>
            <person name="Lehmann R."/>
            <person name="Hamlin N."/>
            <person name="Davies R."/>
            <person name="Gaudet P."/>
            <person name="Fey P."/>
            <person name="Pilcher K."/>
            <person name="Chen G."/>
            <person name="Saunders D."/>
            <person name="Sodergren E."/>
            <person name="Davis P."/>
            <person name="Kerhornou A."/>
            <person name="Nie X."/>
            <person name="Hall N."/>
            <person name="Anjard C."/>
            <person name="Hemphill L."/>
            <person name="Bason N."/>
            <person name="Farbrother P."/>
            <person name="Desany B."/>
            <person name="Just E."/>
            <person name="Morio T."/>
            <person name="Rost R."/>
            <person name="Churcher C."/>
            <person name="Cooper J."/>
            <person name="Haydock S."/>
            <person name="van Driessche N."/>
            <person name="Cronin A."/>
            <person name="Goodhead I."/>
            <person name="Muzny D."/>
            <person name="Mourier T."/>
            <person name="Pain A."/>
            <person name="Lu M."/>
            <person name="Harper D."/>
            <person name="Lindsay R."/>
            <person name="Hauser H."/>
            <person name="James K."/>
            <person name="Quiles M."/>
            <person name="Madan Babu M."/>
            <person name="Saito T."/>
            <person name="Buchrieser C."/>
            <person name="Wardroper A."/>
            <person name="Felder M."/>
            <person name="Thangavelu M."/>
            <person name="Johnson D."/>
            <person name="Knights A."/>
            <person name="Loulseged H."/>
            <person name="Mungall K."/>
            <person name="Oliver K."/>
            <person name="Price C."/>
            <person name="Quail M.A."/>
            <person name="Urushihara H."/>
            <person name="Hernandez J."/>
            <person name="Rabbinowitsch E."/>
            <person name="Steffen D."/>
            <person name="Sanders M."/>
            <person name="Ma J."/>
            <person name="Kohara Y."/>
            <person name="Sharp S."/>
            <person name="Simmonds M."/>
            <person name="Spiegler S."/>
            <person name="Tivey A."/>
            <person name="Sugano S."/>
            <person name="White B."/>
            <person name="Walker D."/>
            <person name="Woodward J."/>
            <person name="Winckler T."/>
            <person name="Tanaka Y."/>
            <person name="Shaulsky G."/>
            <person name="Schleicher M."/>
            <person name="Weinstock G."/>
            <person name="Rosenthal A."/>
            <person name="Cox E.C."/>
            <person name="Chisholm R.L."/>
            <person name="Gibbs R."/>
            <person name="Loomis W.F."/>
            <person name="Platzer M."/>
            <person name="Kay R.R."/>
            <person name="Williams J."/>
            <person name="Dear P.H."/>
            <person name="Noegel A.A."/>
            <person name="Barrell B."/>
            <person name="Kuspa A."/>
        </authorList>
    </citation>
    <scope>NUCLEOTIDE SEQUENCE [LARGE SCALE GENOMIC DNA]</scope>
    <source>
        <strain evidence="1 2">AX4</strain>
    </source>
</reference>
<comment type="caution">
    <text evidence="1">The sequence shown here is derived from an EMBL/GenBank/DDBJ whole genome shotgun (WGS) entry which is preliminary data.</text>
</comment>
<dbReference type="InParanoid" id="Q54YG6"/>
<dbReference type="KEGG" id="ddi:DDB_G0278245"/>
<dbReference type="PaxDb" id="44689-DDB0205313"/>
<dbReference type="EMBL" id="AAFI02000023">
    <property type="protein sequence ID" value="EAL68295.1"/>
    <property type="molecule type" value="Genomic_DNA"/>
</dbReference>
<dbReference type="AlphaFoldDB" id="Q54YG6"/>
<protein>
    <submittedName>
        <fullName evidence="1">Uncharacterized protein</fullName>
    </submittedName>
</protein>
<dbReference type="GeneID" id="8621445"/>
<sequence>MIFHQIWIWIRNQLYSDNKIQDTTLDYDMISKNETPSICNKTEYIKQIKNIKNQIIKEYCLSSTILPNRVIVGQFI</sequence>
<accession>Q54YG6</accession>
<evidence type="ECO:0000313" key="1">
    <source>
        <dbReference type="EMBL" id="EAL68295.1"/>
    </source>
</evidence>
<gene>
    <name evidence="1" type="ORF">DDB_G0278245</name>
</gene>
<name>Q54YG6_DICDI</name>